<dbReference type="PANTHER" id="PTHR12849">
    <property type="entry name" value="RNA LARIAT DEBRANCHING ENZYME"/>
    <property type="match status" value="1"/>
</dbReference>
<dbReference type="InterPro" id="IPR004843">
    <property type="entry name" value="Calcineurin-like_PHP"/>
</dbReference>
<comment type="similarity">
    <text evidence="5">Belongs to the lariat debranching enzyme family.</text>
</comment>
<dbReference type="GO" id="GO:0046872">
    <property type="term" value="F:metal ion binding"/>
    <property type="evidence" value="ECO:0007669"/>
    <property type="project" value="UniProtKB-KW"/>
</dbReference>
<dbReference type="EMBL" id="JAVHJO010000005">
    <property type="protein sequence ID" value="KAK6540442.1"/>
    <property type="molecule type" value="Genomic_DNA"/>
</dbReference>
<organism evidence="15 16">
    <name type="scientific">Orbilia ellipsospora</name>
    <dbReference type="NCBI Taxonomy" id="2528407"/>
    <lineage>
        <taxon>Eukaryota</taxon>
        <taxon>Fungi</taxon>
        <taxon>Dikarya</taxon>
        <taxon>Ascomycota</taxon>
        <taxon>Pezizomycotina</taxon>
        <taxon>Orbiliomycetes</taxon>
        <taxon>Orbiliales</taxon>
        <taxon>Orbiliaceae</taxon>
        <taxon>Orbilia</taxon>
    </lineage>
</organism>
<evidence type="ECO:0000259" key="14">
    <source>
        <dbReference type="SMART" id="SM01124"/>
    </source>
</evidence>
<evidence type="ECO:0000256" key="12">
    <source>
        <dbReference type="ARBA" id="ARBA00023242"/>
    </source>
</evidence>
<comment type="caution">
    <text evidence="15">The sequence shown here is derived from an EMBL/GenBank/DDBJ whole genome shotgun (WGS) entry which is preliminary data.</text>
</comment>
<comment type="cofactor">
    <cofactor evidence="3">
        <name>Fe(2+)</name>
        <dbReference type="ChEBI" id="CHEBI:29033"/>
    </cofactor>
</comment>
<dbReference type="PANTHER" id="PTHR12849:SF0">
    <property type="entry name" value="LARIAT DEBRANCHING ENZYME"/>
    <property type="match status" value="1"/>
</dbReference>
<dbReference type="InterPro" id="IPR007708">
    <property type="entry name" value="DBR1_C"/>
</dbReference>
<dbReference type="GO" id="GO:0005634">
    <property type="term" value="C:nucleus"/>
    <property type="evidence" value="ECO:0007669"/>
    <property type="project" value="UniProtKB-SubCell"/>
</dbReference>
<keyword evidence="9" id="KW-0862">Zinc</keyword>
<keyword evidence="7" id="KW-0479">Metal-binding</keyword>
<dbReference type="InterPro" id="IPR041816">
    <property type="entry name" value="Dbr1_N"/>
</dbReference>
<keyword evidence="11" id="KW-0464">Manganese</keyword>
<dbReference type="Pfam" id="PF00149">
    <property type="entry name" value="Metallophos"/>
    <property type="match status" value="1"/>
</dbReference>
<proteinExistence type="inferred from homology"/>
<evidence type="ECO:0000256" key="7">
    <source>
        <dbReference type="ARBA" id="ARBA00022723"/>
    </source>
</evidence>
<dbReference type="GO" id="GO:0008419">
    <property type="term" value="F:RNA lariat debranching enzyme activity"/>
    <property type="evidence" value="ECO:0007669"/>
    <property type="project" value="UniProtKB-ARBA"/>
</dbReference>
<comment type="cofactor">
    <cofactor evidence="1">
        <name>Mn(2+)</name>
        <dbReference type="ChEBI" id="CHEBI:29035"/>
    </cofactor>
</comment>
<dbReference type="Gene3D" id="3.60.21.10">
    <property type="match status" value="1"/>
</dbReference>
<keyword evidence="10" id="KW-0408">Iron</keyword>
<comment type="subcellular location">
    <subcellularLocation>
        <location evidence="4">Nucleus</location>
    </subcellularLocation>
</comment>
<evidence type="ECO:0000256" key="13">
    <source>
        <dbReference type="SAM" id="MobiDB-lite"/>
    </source>
</evidence>
<dbReference type="CDD" id="cd00844">
    <property type="entry name" value="MPP_Dbr1_N"/>
    <property type="match status" value="1"/>
</dbReference>
<dbReference type="Pfam" id="PF05011">
    <property type="entry name" value="DBR1"/>
    <property type="match status" value="1"/>
</dbReference>
<feature type="region of interest" description="Disordered" evidence="13">
    <location>
        <begin position="478"/>
        <end position="513"/>
    </location>
</feature>
<evidence type="ECO:0000256" key="2">
    <source>
        <dbReference type="ARBA" id="ARBA00001947"/>
    </source>
</evidence>
<dbReference type="Proteomes" id="UP001365542">
    <property type="component" value="Unassembled WGS sequence"/>
</dbReference>
<evidence type="ECO:0000256" key="8">
    <source>
        <dbReference type="ARBA" id="ARBA00022801"/>
    </source>
</evidence>
<evidence type="ECO:0000256" key="6">
    <source>
        <dbReference type="ARBA" id="ARBA00022664"/>
    </source>
</evidence>
<protein>
    <recommendedName>
        <fullName evidence="14">Lariat debranching enzyme C-terminal domain-containing protein</fullName>
    </recommendedName>
</protein>
<dbReference type="SUPFAM" id="SSF56300">
    <property type="entry name" value="Metallo-dependent phosphatases"/>
    <property type="match status" value="1"/>
</dbReference>
<evidence type="ECO:0000313" key="16">
    <source>
        <dbReference type="Proteomes" id="UP001365542"/>
    </source>
</evidence>
<evidence type="ECO:0000256" key="4">
    <source>
        <dbReference type="ARBA" id="ARBA00004123"/>
    </source>
</evidence>
<feature type="domain" description="Lariat debranching enzyme C-terminal" evidence="14">
    <location>
        <begin position="328"/>
        <end position="476"/>
    </location>
</feature>
<gene>
    <name evidence="15" type="ORF">TWF694_009237</name>
</gene>
<dbReference type="FunFam" id="3.60.21.10:FF:000035">
    <property type="entry name" value="Lariat debranching enzyme"/>
    <property type="match status" value="1"/>
</dbReference>
<evidence type="ECO:0000256" key="1">
    <source>
        <dbReference type="ARBA" id="ARBA00001936"/>
    </source>
</evidence>
<comment type="cofactor">
    <cofactor evidence="2">
        <name>Zn(2+)</name>
        <dbReference type="ChEBI" id="CHEBI:29105"/>
    </cofactor>
</comment>
<dbReference type="AlphaFoldDB" id="A0AAV9XHN6"/>
<evidence type="ECO:0000256" key="10">
    <source>
        <dbReference type="ARBA" id="ARBA00023004"/>
    </source>
</evidence>
<evidence type="ECO:0000256" key="5">
    <source>
        <dbReference type="ARBA" id="ARBA00006045"/>
    </source>
</evidence>
<name>A0AAV9XHN6_9PEZI</name>
<feature type="region of interest" description="Disordered" evidence="13">
    <location>
        <begin position="302"/>
        <end position="326"/>
    </location>
</feature>
<keyword evidence="8" id="KW-0378">Hydrolase</keyword>
<sequence length="513" mass="57834">MDPEPPISTSSASQAPPAPEMVFSKGLRVAIQGCGHGMLDGIYATIEQACHLNDYTVDLLIICGDFQAVRNSRDLLTMACPPKYRHMGDFYKYYNGSKTAPIPTLFIGGNHEASTHLWELNHGGWVCPNIYYMGCTGVVNINGIRIAGISGIYNEGNYKRPRFEKPPYDDRSVRGAYHYRAHELFRLNMLSGDVDIFVSHDWPEGITKYGNERRLLQWKQHFRAEVAANTLGAPPLMGVLRKVKPRYWFAAHMHVKFAALVDHEEGPRTEAPIDPTDWTDVPEMIEATKNEDEIDLDMEDVDVSETSEKQPAKPAETTSKSSGFYEQYPSAPTTNKRTHFLALDKLLPRRDFLQILTIPSRNPLPVNDPLRTRLQYDREWLAVVRAFDGYDVSSGVGLSQFMKIARTEPQVNKKMRVELTWVNANITDEQLVIPENWERTADLQYDDHTKASKQLDPFNNPQTESFCKMISITNKYKPAPYVKKSPPPGASGSKMDLDSTVAEGSGSATRTKQ</sequence>
<feature type="compositionally biased region" description="Polar residues" evidence="13">
    <location>
        <begin position="316"/>
        <end position="326"/>
    </location>
</feature>
<dbReference type="GO" id="GO:0000398">
    <property type="term" value="P:mRNA splicing, via spliceosome"/>
    <property type="evidence" value="ECO:0007669"/>
    <property type="project" value="TreeGrafter"/>
</dbReference>
<keyword evidence="16" id="KW-1185">Reference proteome</keyword>
<evidence type="ECO:0000313" key="15">
    <source>
        <dbReference type="EMBL" id="KAK6540442.1"/>
    </source>
</evidence>
<dbReference type="InterPro" id="IPR029052">
    <property type="entry name" value="Metallo-depent_PP-like"/>
</dbReference>
<evidence type="ECO:0000256" key="9">
    <source>
        <dbReference type="ARBA" id="ARBA00022833"/>
    </source>
</evidence>
<accession>A0AAV9XHN6</accession>
<keyword evidence="6" id="KW-0507">mRNA processing</keyword>
<keyword evidence="12" id="KW-0539">Nucleus</keyword>
<evidence type="ECO:0000256" key="11">
    <source>
        <dbReference type="ARBA" id="ARBA00023211"/>
    </source>
</evidence>
<reference evidence="15 16" key="1">
    <citation type="submission" date="2019-10" db="EMBL/GenBank/DDBJ databases">
        <authorList>
            <person name="Palmer J.M."/>
        </authorList>
    </citation>
    <scope>NUCLEOTIDE SEQUENCE [LARGE SCALE GENOMIC DNA]</scope>
    <source>
        <strain evidence="15 16">TWF694</strain>
    </source>
</reference>
<evidence type="ECO:0000256" key="3">
    <source>
        <dbReference type="ARBA" id="ARBA00001954"/>
    </source>
</evidence>
<dbReference type="SMART" id="SM01124">
    <property type="entry name" value="DBR1"/>
    <property type="match status" value="1"/>
</dbReference>